<evidence type="ECO:0000259" key="1">
    <source>
        <dbReference type="PROSITE" id="PS50222"/>
    </source>
</evidence>
<organism evidence="2 3">
    <name type="scientific">Streptomyces anulatus</name>
    <name type="common">Streptomyces chrysomallus</name>
    <dbReference type="NCBI Taxonomy" id="1892"/>
    <lineage>
        <taxon>Bacteria</taxon>
        <taxon>Bacillati</taxon>
        <taxon>Actinomycetota</taxon>
        <taxon>Actinomycetes</taxon>
        <taxon>Kitasatosporales</taxon>
        <taxon>Streptomycetaceae</taxon>
        <taxon>Streptomyces</taxon>
    </lineage>
</organism>
<dbReference type="PROSITE" id="PS00018">
    <property type="entry name" value="EF_HAND_1"/>
    <property type="match status" value="2"/>
</dbReference>
<accession>A0ABZ1ZSV8</accession>
<dbReference type="Proteomes" id="UP001431926">
    <property type="component" value="Chromosome"/>
</dbReference>
<protein>
    <submittedName>
        <fullName evidence="2">EF-hand domain-containing protein</fullName>
    </submittedName>
</protein>
<keyword evidence="3" id="KW-1185">Reference proteome</keyword>
<evidence type="ECO:0000313" key="3">
    <source>
        <dbReference type="Proteomes" id="UP001431926"/>
    </source>
</evidence>
<dbReference type="CDD" id="cd00051">
    <property type="entry name" value="EFh"/>
    <property type="match status" value="1"/>
</dbReference>
<dbReference type="SUPFAM" id="SSF47473">
    <property type="entry name" value="EF-hand"/>
    <property type="match status" value="1"/>
</dbReference>
<proteinExistence type="predicted"/>
<feature type="domain" description="EF-hand" evidence="1">
    <location>
        <begin position="132"/>
        <end position="167"/>
    </location>
</feature>
<sequence>MATVTADAITIKLDQMFDATDTDNDGYVDWSDYERLVDDYLRTYKIDKSDRRAQSLLSAYRMQWTELQRHAQGVDRLSKEQYRHANNAVSMDTSRFNLVEGVPQAIFDIMDVDGDSAISKAEFKQFLEVWSITDPSAMDSFAQLDTDGDGAISRQEFIGAFRDFYFSADLETPGSLFFGRPSR</sequence>
<dbReference type="PROSITE" id="PS50222">
    <property type="entry name" value="EF_HAND_2"/>
    <property type="match status" value="2"/>
</dbReference>
<gene>
    <name evidence="2" type="ORF">OG367_38290</name>
</gene>
<reference evidence="2" key="1">
    <citation type="submission" date="2022-10" db="EMBL/GenBank/DDBJ databases">
        <title>The complete genomes of actinobacterial strains from the NBC collection.</title>
        <authorList>
            <person name="Joergensen T.S."/>
            <person name="Alvarez Arevalo M."/>
            <person name="Sterndorff E.B."/>
            <person name="Faurdal D."/>
            <person name="Vuksanovic O."/>
            <person name="Mourched A.-S."/>
            <person name="Charusanti P."/>
            <person name="Shaw S."/>
            <person name="Blin K."/>
            <person name="Weber T."/>
        </authorList>
    </citation>
    <scope>NUCLEOTIDE SEQUENCE</scope>
    <source>
        <strain evidence="2">NBC_01436</strain>
    </source>
</reference>
<dbReference type="InterPro" id="IPR011992">
    <property type="entry name" value="EF-hand-dom_pair"/>
</dbReference>
<evidence type="ECO:0000313" key="2">
    <source>
        <dbReference type="EMBL" id="WUX41725.1"/>
    </source>
</evidence>
<dbReference type="RefSeq" id="WP_329359708.1">
    <property type="nucleotide sequence ID" value="NZ_CP108640.1"/>
</dbReference>
<feature type="domain" description="EF-hand" evidence="1">
    <location>
        <begin position="8"/>
        <end position="43"/>
    </location>
</feature>
<dbReference type="Gene3D" id="1.10.238.10">
    <property type="entry name" value="EF-hand"/>
    <property type="match status" value="1"/>
</dbReference>
<name>A0ABZ1ZSV8_STRAQ</name>
<dbReference type="SMART" id="SM00054">
    <property type="entry name" value="EFh"/>
    <property type="match status" value="3"/>
</dbReference>
<dbReference type="EMBL" id="CP109491">
    <property type="protein sequence ID" value="WUX41725.1"/>
    <property type="molecule type" value="Genomic_DNA"/>
</dbReference>
<dbReference type="Pfam" id="PF13499">
    <property type="entry name" value="EF-hand_7"/>
    <property type="match status" value="1"/>
</dbReference>
<dbReference type="Pfam" id="PF13833">
    <property type="entry name" value="EF-hand_8"/>
    <property type="match status" value="1"/>
</dbReference>
<dbReference type="InterPro" id="IPR002048">
    <property type="entry name" value="EF_hand_dom"/>
</dbReference>
<dbReference type="InterPro" id="IPR018247">
    <property type="entry name" value="EF_Hand_1_Ca_BS"/>
</dbReference>